<sequence>MHREPLDAVRSYRARHAWRVLAEFRELLALSNVTGDLPALRRNAAAVADLLTARGARMEVVEHAGAAPLVTGRLGTGDRPTLGVYVHYDGQPVGTGWHSPPFTPTLRDGDREVPFPGPGDAVHDDWRLYSRAAADDKAPLIALATALDGLRDAGVEPAVDLVFCLDGEEESGSPHLAGYLDALRGRLRADAWLVFDGPVHHSGAPQVVLGVRGYCGFELTVHGPTRELHSGHFGNWVPNPALTLAHLLATFKDEHGNVTVQGFYDDTAPPGDADRAALAALPPVEDVLLERVGVAGPEIPDSRLADRLMLPSFNIRGLRAGDVGDAARNVVPATASASVDIRLAAGDRPERMLRRVREHLTAHGCLVLDRDPTDAERRAHHRIVRLDAALGYPAVRTPAGTPIVRHLAELATEAAGEEALTVPGLGGSLPLHALSRLDSPLVILPIANADNNQHAADENLLLRNLWYGVDLFTLLLTRRP</sequence>
<dbReference type="AlphaFoldDB" id="A0A8J3YQJ3"/>
<dbReference type="RefSeq" id="WP_203902230.1">
    <property type="nucleotide sequence ID" value="NZ_BOPF01000022.1"/>
</dbReference>
<dbReference type="InterPro" id="IPR011650">
    <property type="entry name" value="Peptidase_M20_dimer"/>
</dbReference>
<dbReference type="InterPro" id="IPR002933">
    <property type="entry name" value="Peptidase_M20"/>
</dbReference>
<dbReference type="PANTHER" id="PTHR43270">
    <property type="entry name" value="BETA-ALA-HIS DIPEPTIDASE"/>
    <property type="match status" value="1"/>
</dbReference>
<accession>A0A8J3YQJ3</accession>
<evidence type="ECO:0000313" key="5">
    <source>
        <dbReference type="EMBL" id="GIJ48752.1"/>
    </source>
</evidence>
<organism evidence="5 6">
    <name type="scientific">Virgisporangium aliadipatigenens</name>
    <dbReference type="NCBI Taxonomy" id="741659"/>
    <lineage>
        <taxon>Bacteria</taxon>
        <taxon>Bacillati</taxon>
        <taxon>Actinomycetota</taxon>
        <taxon>Actinomycetes</taxon>
        <taxon>Micromonosporales</taxon>
        <taxon>Micromonosporaceae</taxon>
        <taxon>Virgisporangium</taxon>
    </lineage>
</organism>
<dbReference type="Gene3D" id="3.40.630.10">
    <property type="entry name" value="Zn peptidases"/>
    <property type="match status" value="1"/>
</dbReference>
<feature type="domain" description="Peptidase M20 dimerisation" evidence="4">
    <location>
        <begin position="210"/>
        <end position="363"/>
    </location>
</feature>
<dbReference type="Proteomes" id="UP000619260">
    <property type="component" value="Unassembled WGS sequence"/>
</dbReference>
<name>A0A8J3YQJ3_9ACTN</name>
<dbReference type="InterPro" id="IPR036264">
    <property type="entry name" value="Bact_exopeptidase_dim_dom"/>
</dbReference>
<keyword evidence="3" id="KW-0378">Hydrolase</keyword>
<dbReference type="GO" id="GO:0046872">
    <property type="term" value="F:metal ion binding"/>
    <property type="evidence" value="ECO:0007669"/>
    <property type="project" value="UniProtKB-KW"/>
</dbReference>
<dbReference type="GO" id="GO:0006508">
    <property type="term" value="P:proteolysis"/>
    <property type="evidence" value="ECO:0007669"/>
    <property type="project" value="UniProtKB-KW"/>
</dbReference>
<keyword evidence="1" id="KW-0645">Protease</keyword>
<comment type="caution">
    <text evidence="5">The sequence shown here is derived from an EMBL/GenBank/DDBJ whole genome shotgun (WGS) entry which is preliminary data.</text>
</comment>
<dbReference type="SUPFAM" id="SSF53187">
    <property type="entry name" value="Zn-dependent exopeptidases"/>
    <property type="match status" value="1"/>
</dbReference>
<dbReference type="GO" id="GO:0008233">
    <property type="term" value="F:peptidase activity"/>
    <property type="evidence" value="ECO:0007669"/>
    <property type="project" value="UniProtKB-KW"/>
</dbReference>
<dbReference type="Pfam" id="PF07687">
    <property type="entry name" value="M20_dimer"/>
    <property type="match status" value="1"/>
</dbReference>
<dbReference type="PANTHER" id="PTHR43270:SF8">
    <property type="entry name" value="DI- AND TRIPEPTIDASE DUG2-RELATED"/>
    <property type="match status" value="1"/>
</dbReference>
<dbReference type="Gene3D" id="3.30.70.360">
    <property type="match status" value="1"/>
</dbReference>
<evidence type="ECO:0000256" key="1">
    <source>
        <dbReference type="ARBA" id="ARBA00022670"/>
    </source>
</evidence>
<keyword evidence="2" id="KW-0479">Metal-binding</keyword>
<dbReference type="EMBL" id="BOPF01000022">
    <property type="protein sequence ID" value="GIJ48752.1"/>
    <property type="molecule type" value="Genomic_DNA"/>
</dbReference>
<proteinExistence type="predicted"/>
<keyword evidence="6" id="KW-1185">Reference proteome</keyword>
<dbReference type="Pfam" id="PF01546">
    <property type="entry name" value="Peptidase_M20"/>
    <property type="match status" value="1"/>
</dbReference>
<reference evidence="5" key="1">
    <citation type="submission" date="2021-01" db="EMBL/GenBank/DDBJ databases">
        <title>Whole genome shotgun sequence of Virgisporangium aliadipatigenens NBRC 105644.</title>
        <authorList>
            <person name="Komaki H."/>
            <person name="Tamura T."/>
        </authorList>
    </citation>
    <scope>NUCLEOTIDE SEQUENCE</scope>
    <source>
        <strain evidence="5">NBRC 105644</strain>
    </source>
</reference>
<dbReference type="InterPro" id="IPR051458">
    <property type="entry name" value="Cyt/Met_Dipeptidase"/>
</dbReference>
<evidence type="ECO:0000256" key="2">
    <source>
        <dbReference type="ARBA" id="ARBA00022723"/>
    </source>
</evidence>
<gene>
    <name evidence="5" type="ORF">Val02_56380</name>
</gene>
<evidence type="ECO:0000256" key="3">
    <source>
        <dbReference type="ARBA" id="ARBA00022801"/>
    </source>
</evidence>
<protein>
    <submittedName>
        <fullName evidence="5">Peptidase M20</fullName>
    </submittedName>
</protein>
<evidence type="ECO:0000313" key="6">
    <source>
        <dbReference type="Proteomes" id="UP000619260"/>
    </source>
</evidence>
<dbReference type="SUPFAM" id="SSF55031">
    <property type="entry name" value="Bacterial exopeptidase dimerisation domain"/>
    <property type="match status" value="1"/>
</dbReference>
<evidence type="ECO:0000259" key="4">
    <source>
        <dbReference type="Pfam" id="PF07687"/>
    </source>
</evidence>